<organism evidence="1 2">
    <name type="scientific">Candidatus Uhrbacteria bacterium RIFCSPHIGHO2_01_FULL_63_20</name>
    <dbReference type="NCBI Taxonomy" id="1802385"/>
    <lineage>
        <taxon>Bacteria</taxon>
        <taxon>Candidatus Uhriibacteriota</taxon>
    </lineage>
</organism>
<dbReference type="AlphaFoldDB" id="A0A1F7TNX6"/>
<protein>
    <submittedName>
        <fullName evidence="1">Uncharacterized protein</fullName>
    </submittedName>
</protein>
<dbReference type="STRING" id="1802385.A2856_01325"/>
<accession>A0A1F7TNX6</accession>
<dbReference type="Proteomes" id="UP000177885">
    <property type="component" value="Unassembled WGS sequence"/>
</dbReference>
<reference evidence="1 2" key="1">
    <citation type="journal article" date="2016" name="Nat. Commun.">
        <title>Thousands of microbial genomes shed light on interconnected biogeochemical processes in an aquifer system.</title>
        <authorList>
            <person name="Anantharaman K."/>
            <person name="Brown C.T."/>
            <person name="Hug L.A."/>
            <person name="Sharon I."/>
            <person name="Castelle C.J."/>
            <person name="Probst A.J."/>
            <person name="Thomas B.C."/>
            <person name="Singh A."/>
            <person name="Wilkins M.J."/>
            <person name="Karaoz U."/>
            <person name="Brodie E.L."/>
            <person name="Williams K.H."/>
            <person name="Hubbard S.S."/>
            <person name="Banfield J.F."/>
        </authorList>
    </citation>
    <scope>NUCLEOTIDE SEQUENCE [LARGE SCALE GENOMIC DNA]</scope>
</reference>
<evidence type="ECO:0000313" key="1">
    <source>
        <dbReference type="EMBL" id="OGL67318.1"/>
    </source>
</evidence>
<dbReference type="EMBL" id="MGDT01000001">
    <property type="protein sequence ID" value="OGL67318.1"/>
    <property type="molecule type" value="Genomic_DNA"/>
</dbReference>
<gene>
    <name evidence="1" type="ORF">A2856_01325</name>
</gene>
<comment type="caution">
    <text evidence="1">The sequence shown here is derived from an EMBL/GenBank/DDBJ whole genome shotgun (WGS) entry which is preliminary data.</text>
</comment>
<sequence>MPGLVLAQSSSTNYILWDTSINGGGGRTTSTNYIDFNTVVDIGSDYLSSGNYRAYQGFEAITEEPRLTMSLSSTSITLSPNPLTTASVSTGATTVTVSTNADFGYALTATENAAFQNQSADEIADVSDGAVTAGSEEYGIAVSGADAAFGDDRSVSTTPRTIASKSTWGAARATVVTVKAAIASVTDSGEYAGTITFIATGNY</sequence>
<proteinExistence type="predicted"/>
<name>A0A1F7TNX6_9BACT</name>
<evidence type="ECO:0000313" key="2">
    <source>
        <dbReference type="Proteomes" id="UP000177885"/>
    </source>
</evidence>